<feature type="compositionally biased region" description="Polar residues" evidence="1">
    <location>
        <begin position="24"/>
        <end position="40"/>
    </location>
</feature>
<dbReference type="GO" id="GO:0000801">
    <property type="term" value="C:central element"/>
    <property type="evidence" value="ECO:0007669"/>
    <property type="project" value="TreeGrafter"/>
</dbReference>
<keyword evidence="3" id="KW-1185">Reference proteome</keyword>
<dbReference type="Pfam" id="PF15219">
    <property type="entry name" value="TEX12"/>
    <property type="match status" value="2"/>
</dbReference>
<feature type="compositionally biased region" description="Basic and acidic residues" evidence="1">
    <location>
        <begin position="7"/>
        <end position="21"/>
    </location>
</feature>
<evidence type="ECO:0008006" key="4">
    <source>
        <dbReference type="Google" id="ProtNLM"/>
    </source>
</evidence>
<sequence>MMANHLVKPDSRNCKRSRELEPQVSDSPQVPSVGKSDSSFSECSGILYKEETLEKDLSDQAFFPTSERAAVDASYIDELDGLFKEANIIENFLEQKREFLKQRFTVITNTLHK</sequence>
<dbReference type="AlphaFoldDB" id="A0A1A6HZC9"/>
<evidence type="ECO:0000313" key="2">
    <source>
        <dbReference type="EMBL" id="OBS83087.1"/>
    </source>
</evidence>
<dbReference type="GO" id="GO:0007130">
    <property type="term" value="P:synaptonemal complex assembly"/>
    <property type="evidence" value="ECO:0007669"/>
    <property type="project" value="TreeGrafter"/>
</dbReference>
<evidence type="ECO:0000256" key="1">
    <source>
        <dbReference type="SAM" id="MobiDB-lite"/>
    </source>
</evidence>
<evidence type="ECO:0000313" key="3">
    <source>
        <dbReference type="Proteomes" id="UP000092124"/>
    </source>
</evidence>
<organism evidence="2 3">
    <name type="scientific">Neotoma lepida</name>
    <name type="common">Desert woodrat</name>
    <dbReference type="NCBI Taxonomy" id="56216"/>
    <lineage>
        <taxon>Eukaryota</taxon>
        <taxon>Metazoa</taxon>
        <taxon>Chordata</taxon>
        <taxon>Craniata</taxon>
        <taxon>Vertebrata</taxon>
        <taxon>Euteleostomi</taxon>
        <taxon>Mammalia</taxon>
        <taxon>Eutheria</taxon>
        <taxon>Euarchontoglires</taxon>
        <taxon>Glires</taxon>
        <taxon>Rodentia</taxon>
        <taxon>Myomorpha</taxon>
        <taxon>Muroidea</taxon>
        <taxon>Cricetidae</taxon>
        <taxon>Neotominae</taxon>
        <taxon>Neotoma</taxon>
    </lineage>
</organism>
<feature type="region of interest" description="Disordered" evidence="1">
    <location>
        <begin position="1"/>
        <end position="40"/>
    </location>
</feature>
<proteinExistence type="predicted"/>
<dbReference type="EMBL" id="LZPO01007961">
    <property type="protein sequence ID" value="OBS83087.1"/>
    <property type="molecule type" value="Genomic_DNA"/>
</dbReference>
<dbReference type="Proteomes" id="UP000092124">
    <property type="component" value="Unassembled WGS sequence"/>
</dbReference>
<dbReference type="InterPro" id="IPR029193">
    <property type="entry name" value="TEX12"/>
</dbReference>
<comment type="caution">
    <text evidence="2">The sequence shown here is derived from an EMBL/GenBank/DDBJ whole genome shotgun (WGS) entry which is preliminary data.</text>
</comment>
<name>A0A1A6HZC9_NEOLE</name>
<protein>
    <recommendedName>
        <fullName evidence="4">Testis expressed 12</fullName>
    </recommendedName>
</protein>
<dbReference type="OrthoDB" id="8535973at2759"/>
<accession>A0A1A6HZC9</accession>
<dbReference type="PANTHER" id="PTHR37349:SF1">
    <property type="entry name" value="TESTIS-EXPRESSED PROTEIN 12"/>
    <property type="match status" value="1"/>
</dbReference>
<gene>
    <name evidence="2" type="ORF">A6R68_22925</name>
</gene>
<reference evidence="2 3" key="1">
    <citation type="submission" date="2016-06" db="EMBL/GenBank/DDBJ databases">
        <title>The Draft Genome Sequence and Annotation of the Desert Woodrat Neotoma lepida.</title>
        <authorList>
            <person name="Campbell M."/>
            <person name="Oakeson K.F."/>
            <person name="Yandell M."/>
            <person name="Halpert J.R."/>
            <person name="Dearing D."/>
        </authorList>
    </citation>
    <scope>NUCLEOTIDE SEQUENCE [LARGE SCALE GENOMIC DNA]</scope>
    <source>
        <strain evidence="2">417</strain>
        <tissue evidence="2">Liver</tissue>
    </source>
</reference>
<dbReference type="PANTHER" id="PTHR37349">
    <property type="entry name" value="TESTIS-EXPRESSED PROTEIN 12"/>
    <property type="match status" value="1"/>
</dbReference>